<proteinExistence type="predicted"/>
<protein>
    <submittedName>
        <fullName evidence="1">Uncharacterized protein</fullName>
    </submittedName>
</protein>
<accession>A0ACC0P2S6</accession>
<dbReference type="EMBL" id="CM046391">
    <property type="protein sequence ID" value="KAI8559910.1"/>
    <property type="molecule type" value="Genomic_DNA"/>
</dbReference>
<evidence type="ECO:0000313" key="2">
    <source>
        <dbReference type="Proteomes" id="UP001062846"/>
    </source>
</evidence>
<name>A0ACC0P2S6_RHOML</name>
<gene>
    <name evidence="1" type="ORF">RHMOL_Rhmol04G0212700</name>
</gene>
<comment type="caution">
    <text evidence="1">The sequence shown here is derived from an EMBL/GenBank/DDBJ whole genome shotgun (WGS) entry which is preliminary data.</text>
</comment>
<reference evidence="1" key="1">
    <citation type="submission" date="2022-02" db="EMBL/GenBank/DDBJ databases">
        <title>Plant Genome Project.</title>
        <authorList>
            <person name="Zhang R.-G."/>
        </authorList>
    </citation>
    <scope>NUCLEOTIDE SEQUENCE</scope>
    <source>
        <strain evidence="1">AT1</strain>
    </source>
</reference>
<evidence type="ECO:0000313" key="1">
    <source>
        <dbReference type="EMBL" id="KAI8559910.1"/>
    </source>
</evidence>
<organism evidence="1 2">
    <name type="scientific">Rhododendron molle</name>
    <name type="common">Chinese azalea</name>
    <name type="synonym">Azalea mollis</name>
    <dbReference type="NCBI Taxonomy" id="49168"/>
    <lineage>
        <taxon>Eukaryota</taxon>
        <taxon>Viridiplantae</taxon>
        <taxon>Streptophyta</taxon>
        <taxon>Embryophyta</taxon>
        <taxon>Tracheophyta</taxon>
        <taxon>Spermatophyta</taxon>
        <taxon>Magnoliopsida</taxon>
        <taxon>eudicotyledons</taxon>
        <taxon>Gunneridae</taxon>
        <taxon>Pentapetalae</taxon>
        <taxon>asterids</taxon>
        <taxon>Ericales</taxon>
        <taxon>Ericaceae</taxon>
        <taxon>Ericoideae</taxon>
        <taxon>Rhodoreae</taxon>
        <taxon>Rhododendron</taxon>
    </lineage>
</organism>
<sequence length="99" mass="10282">MGQSPLACPACGALKGYIPFIAIARARVPHGTAHGVSLVKIAVIIETGPLFAPISVIRSPLTPINTGLGPCLHPCSSKIGPLFAPILLHITRKIALDDK</sequence>
<dbReference type="Proteomes" id="UP001062846">
    <property type="component" value="Chromosome 4"/>
</dbReference>
<keyword evidence="2" id="KW-1185">Reference proteome</keyword>